<evidence type="ECO:0000313" key="2">
    <source>
        <dbReference type="Proteomes" id="UP000663090"/>
    </source>
</evidence>
<evidence type="ECO:0000313" key="1">
    <source>
        <dbReference type="EMBL" id="QSQ12129.1"/>
    </source>
</evidence>
<keyword evidence="2" id="KW-1185">Reference proteome</keyword>
<dbReference type="RefSeq" id="WP_206713860.1">
    <property type="nucleotide sequence ID" value="NZ_CP071091.1"/>
</dbReference>
<protein>
    <submittedName>
        <fullName evidence="1">STAS/SEC14 domain-containing protein</fullName>
    </submittedName>
</protein>
<reference evidence="1 2" key="1">
    <citation type="submission" date="2021-02" db="EMBL/GenBank/DDBJ databases">
        <title>De Novo genome assembly of isolated myxobacteria.</title>
        <authorList>
            <person name="Stevens D.C."/>
        </authorList>
    </citation>
    <scope>NUCLEOTIDE SEQUENCE [LARGE SCALE GENOMIC DNA]</scope>
    <source>
        <strain evidence="1 2">SCHIC003</strain>
    </source>
</reference>
<proteinExistence type="predicted"/>
<accession>A0ABX7N122</accession>
<organism evidence="1 2">
    <name type="scientific">Myxococcus landrumensis</name>
    <dbReference type="NCBI Taxonomy" id="2813577"/>
    <lineage>
        <taxon>Bacteria</taxon>
        <taxon>Pseudomonadati</taxon>
        <taxon>Myxococcota</taxon>
        <taxon>Myxococcia</taxon>
        <taxon>Myxococcales</taxon>
        <taxon>Cystobacterineae</taxon>
        <taxon>Myxococcaceae</taxon>
        <taxon>Myxococcus</taxon>
    </lineage>
</organism>
<name>A0ABX7N122_9BACT</name>
<dbReference type="EMBL" id="CP071091">
    <property type="protein sequence ID" value="QSQ12129.1"/>
    <property type="molecule type" value="Genomic_DNA"/>
</dbReference>
<gene>
    <name evidence="1" type="ORF">JY572_27660</name>
</gene>
<sequence length="136" mass="15371">MQQQEWKFGTHQIHHEPPDVLVASFSGMLNLEDMKRAVEIYGIAAQSGPYYLIANIGSSQLQAEARRYLSDNSRAEWFKGCVYVGADMVQQTFGKVISLGMFLTGKTEFRTEFVKTMAEAYTWVAQQRGAHLRKSG</sequence>
<dbReference type="Proteomes" id="UP000663090">
    <property type="component" value="Chromosome"/>
</dbReference>